<evidence type="ECO:0000256" key="1">
    <source>
        <dbReference type="SAM" id="MobiDB-lite"/>
    </source>
</evidence>
<gene>
    <name evidence="3" type="ORF">BO94DRAFT_127748</name>
</gene>
<feature type="transmembrane region" description="Helical" evidence="2">
    <location>
        <begin position="20"/>
        <end position="37"/>
    </location>
</feature>
<protein>
    <submittedName>
        <fullName evidence="3">Uncharacterized protein</fullName>
    </submittedName>
</protein>
<feature type="compositionally biased region" description="Low complexity" evidence="1">
    <location>
        <begin position="41"/>
        <end position="59"/>
    </location>
</feature>
<evidence type="ECO:0000256" key="2">
    <source>
        <dbReference type="SAM" id="Phobius"/>
    </source>
</evidence>
<evidence type="ECO:0000313" key="4">
    <source>
        <dbReference type="Proteomes" id="UP000246702"/>
    </source>
</evidence>
<dbReference type="Proteomes" id="UP000246702">
    <property type="component" value="Unassembled WGS sequence"/>
</dbReference>
<comment type="caution">
    <text evidence="3">The sequence shown here is derived from an EMBL/GenBank/DDBJ whole genome shotgun (WGS) entry which is preliminary data.</text>
</comment>
<dbReference type="GeneID" id="37107764"/>
<proteinExistence type="predicted"/>
<evidence type="ECO:0000313" key="3">
    <source>
        <dbReference type="EMBL" id="PWY95497.1"/>
    </source>
</evidence>
<keyword evidence="2" id="KW-0812">Transmembrane</keyword>
<organism evidence="3 4">
    <name type="scientific">Aspergillus sclerotioniger CBS 115572</name>
    <dbReference type="NCBI Taxonomy" id="1450535"/>
    <lineage>
        <taxon>Eukaryota</taxon>
        <taxon>Fungi</taxon>
        <taxon>Dikarya</taxon>
        <taxon>Ascomycota</taxon>
        <taxon>Pezizomycotina</taxon>
        <taxon>Eurotiomycetes</taxon>
        <taxon>Eurotiomycetidae</taxon>
        <taxon>Eurotiales</taxon>
        <taxon>Aspergillaceae</taxon>
        <taxon>Aspergillus</taxon>
        <taxon>Aspergillus subgen. Circumdati</taxon>
    </lineage>
</organism>
<keyword evidence="4" id="KW-1185">Reference proteome</keyword>
<reference evidence="3 4" key="1">
    <citation type="submission" date="2016-12" db="EMBL/GenBank/DDBJ databases">
        <title>The genomes of Aspergillus section Nigri reveals drivers in fungal speciation.</title>
        <authorList>
            <consortium name="DOE Joint Genome Institute"/>
            <person name="Vesth T.C."/>
            <person name="Nybo J."/>
            <person name="Theobald S."/>
            <person name="Brandl J."/>
            <person name="Frisvad J.C."/>
            <person name="Nielsen K.F."/>
            <person name="Lyhne E.K."/>
            <person name="Kogle M.E."/>
            <person name="Kuo A."/>
            <person name="Riley R."/>
            <person name="Clum A."/>
            <person name="Nolan M."/>
            <person name="Lipzen A."/>
            <person name="Salamov A."/>
            <person name="Henrissat B."/>
            <person name="Wiebenga A."/>
            <person name="De Vries R.P."/>
            <person name="Grigoriev I.V."/>
            <person name="Mortensen U.H."/>
            <person name="Andersen M.R."/>
            <person name="Baker S.E."/>
        </authorList>
    </citation>
    <scope>NUCLEOTIDE SEQUENCE [LARGE SCALE GENOMIC DNA]</scope>
    <source>
        <strain evidence="3 4">CBS 115572</strain>
    </source>
</reference>
<name>A0A317XD32_9EURO</name>
<feature type="region of interest" description="Disordered" evidence="1">
    <location>
        <begin position="41"/>
        <end position="77"/>
    </location>
</feature>
<keyword evidence="2" id="KW-1133">Transmembrane helix</keyword>
<accession>A0A317XD32</accession>
<keyword evidence="2" id="KW-0472">Membrane</keyword>
<sequence>MVSEMVSTRLQHAPSTFHPGIRYAVLYHAVYTLNISINNRNQNQKQRHQQQTATATAARPAGQEGKGYTEQINPDPA</sequence>
<dbReference type="EMBL" id="MSFK01000002">
    <property type="protein sequence ID" value="PWY95497.1"/>
    <property type="molecule type" value="Genomic_DNA"/>
</dbReference>
<dbReference type="RefSeq" id="XP_025472258.1">
    <property type="nucleotide sequence ID" value="XM_025605621.1"/>
</dbReference>
<dbReference type="AlphaFoldDB" id="A0A317XD32"/>